<accession>A0A540WFC0</accession>
<evidence type="ECO:0000313" key="3">
    <source>
        <dbReference type="EMBL" id="TQF07114.1"/>
    </source>
</evidence>
<keyword evidence="2" id="KW-1133">Transmembrane helix</keyword>
<keyword evidence="2" id="KW-0472">Membrane</keyword>
<evidence type="ECO:0000256" key="1">
    <source>
        <dbReference type="SAM" id="MobiDB-lite"/>
    </source>
</evidence>
<gene>
    <name evidence="3" type="ORF">E6W39_03630</name>
</gene>
<feature type="region of interest" description="Disordered" evidence="1">
    <location>
        <begin position="39"/>
        <end position="73"/>
    </location>
</feature>
<evidence type="ECO:0000256" key="2">
    <source>
        <dbReference type="SAM" id="Phobius"/>
    </source>
</evidence>
<sequence>MMFWTAHDAGGWLGMALGVIVFLGLLITLILALRSMARPAKSKKNTLPSSTITPPPEQRPAERLARDENDKDEYKKRLAALHTHRPDLPNT</sequence>
<protein>
    <submittedName>
        <fullName evidence="3">SHOCT domain-containing protein</fullName>
    </submittedName>
</protein>
<evidence type="ECO:0000313" key="4">
    <source>
        <dbReference type="Proteomes" id="UP000319103"/>
    </source>
</evidence>
<comment type="caution">
    <text evidence="3">The sequence shown here is derived from an EMBL/GenBank/DDBJ whole genome shotgun (WGS) entry which is preliminary data.</text>
</comment>
<proteinExistence type="predicted"/>
<dbReference type="Proteomes" id="UP000319103">
    <property type="component" value="Unassembled WGS sequence"/>
</dbReference>
<name>A0A540WFC0_9ACTN</name>
<keyword evidence="4" id="KW-1185">Reference proteome</keyword>
<dbReference type="AlphaFoldDB" id="A0A540WFC0"/>
<dbReference type="EMBL" id="VIGB01000003">
    <property type="protein sequence ID" value="TQF07114.1"/>
    <property type="molecule type" value="Genomic_DNA"/>
</dbReference>
<keyword evidence="2" id="KW-0812">Transmembrane</keyword>
<organism evidence="3 4">
    <name type="scientific">Kitasatospora acidiphila</name>
    <dbReference type="NCBI Taxonomy" id="2567942"/>
    <lineage>
        <taxon>Bacteria</taxon>
        <taxon>Bacillati</taxon>
        <taxon>Actinomycetota</taxon>
        <taxon>Actinomycetes</taxon>
        <taxon>Kitasatosporales</taxon>
        <taxon>Streptomycetaceae</taxon>
        <taxon>Kitasatospora</taxon>
    </lineage>
</organism>
<feature type="compositionally biased region" description="Basic and acidic residues" evidence="1">
    <location>
        <begin position="59"/>
        <end position="73"/>
    </location>
</feature>
<reference evidence="3 4" key="1">
    <citation type="submission" date="2019-06" db="EMBL/GenBank/DDBJ databases">
        <title>Description of Kitasatospora acidophila sp. nov. isolated from pine grove soil, and reclassification of Streptomyces novaecaesareae to Kitasatospora novaeceasareae comb. nov.</title>
        <authorList>
            <person name="Kim M.J."/>
        </authorList>
    </citation>
    <scope>NUCLEOTIDE SEQUENCE [LARGE SCALE GENOMIC DNA]</scope>
    <source>
        <strain evidence="3 4">MMS16-CNU292</strain>
    </source>
</reference>
<feature type="transmembrane region" description="Helical" evidence="2">
    <location>
        <begin position="12"/>
        <end position="33"/>
    </location>
</feature>
<dbReference type="OrthoDB" id="3748887at2"/>